<dbReference type="CDD" id="cd22160">
    <property type="entry name" value="F-box_AtFBL13-like"/>
    <property type="match status" value="1"/>
</dbReference>
<dbReference type="PANTHER" id="PTHR34145">
    <property type="entry name" value="OS02G0105600 PROTEIN"/>
    <property type="match status" value="1"/>
</dbReference>
<dbReference type="PANTHER" id="PTHR34145:SF28">
    <property type="entry name" value="F-BOX DOMAIN-CONTAINING PROTEIN"/>
    <property type="match status" value="1"/>
</dbReference>
<dbReference type="SMART" id="SM00256">
    <property type="entry name" value="FBOX"/>
    <property type="match status" value="1"/>
</dbReference>
<dbReference type="Pfam" id="PF24758">
    <property type="entry name" value="LRR_At5g56370"/>
    <property type="match status" value="1"/>
</dbReference>
<gene>
    <name evidence="2" type="primary">At5g02700_2</name>
    <name evidence="2" type="ORF">g.123362</name>
</gene>
<dbReference type="InterPro" id="IPR001810">
    <property type="entry name" value="F-box_dom"/>
</dbReference>
<dbReference type="EMBL" id="GDJX01021473">
    <property type="protein sequence ID" value="JAT46463.1"/>
    <property type="molecule type" value="Transcribed_RNA"/>
</dbReference>
<dbReference type="InterPro" id="IPR053781">
    <property type="entry name" value="F-box_AtFBL13-like"/>
</dbReference>
<proteinExistence type="predicted"/>
<sequence length="446" mass="49401">METPPSKLASGRSRGGGARDFISDLPDDLIASILAFLPAEDAVKTSALSRRWRALWPAPHLDLCALAPEAVDRVLRRHEGTLLGCRIALSEPTESCLPHFLRWVALLAQKRIQTLDIRGHRSPMASTFPPGAFAAAGASLRHLALSGFDVATPPELLLECPHLTSLQLSTISSMKDDTLSQVLARCPRLEALSLSHCTDLVHPTISSPALRHLVLARLPQLRSVVIDTPALVTLSTFMSDGSTECRHGAAAAFHEPAELKACRCSMDVLECFTNIKNLPNFDINLSPFVCLRRLAVHINLNDLRQVVVMRFMFLSCHQLKEVRIKNGAATISGENQHCLVPYLETEVWRRPEYNACLKNFCENLRELSLVGYTGTQLEWEFLAFLTSNSAAIRRLSIWWCCGQCRPSDRAAARATLSAMKRASKDLVITFQGQRVDPVLQQLQTEL</sequence>
<reference evidence="2" key="1">
    <citation type="submission" date="2015-07" db="EMBL/GenBank/DDBJ databases">
        <title>Transcriptome Assembly of Anthurium amnicola.</title>
        <authorList>
            <person name="Suzuki J."/>
        </authorList>
    </citation>
    <scope>NUCLEOTIDE SEQUENCE</scope>
</reference>
<dbReference type="InterPro" id="IPR036047">
    <property type="entry name" value="F-box-like_dom_sf"/>
</dbReference>
<evidence type="ECO:0000259" key="1">
    <source>
        <dbReference type="PROSITE" id="PS50181"/>
    </source>
</evidence>
<protein>
    <submittedName>
        <fullName evidence="2">Putative F-box/LRR-repeat protein At5g02700</fullName>
    </submittedName>
</protein>
<dbReference type="InterPro" id="IPR032675">
    <property type="entry name" value="LRR_dom_sf"/>
</dbReference>
<dbReference type="AlphaFoldDB" id="A0A1D1XVR3"/>
<dbReference type="Gene3D" id="3.80.10.10">
    <property type="entry name" value="Ribonuclease Inhibitor"/>
    <property type="match status" value="1"/>
</dbReference>
<organism evidence="2">
    <name type="scientific">Anthurium amnicola</name>
    <dbReference type="NCBI Taxonomy" id="1678845"/>
    <lineage>
        <taxon>Eukaryota</taxon>
        <taxon>Viridiplantae</taxon>
        <taxon>Streptophyta</taxon>
        <taxon>Embryophyta</taxon>
        <taxon>Tracheophyta</taxon>
        <taxon>Spermatophyta</taxon>
        <taxon>Magnoliopsida</taxon>
        <taxon>Liliopsida</taxon>
        <taxon>Araceae</taxon>
        <taxon>Pothoideae</taxon>
        <taxon>Potheae</taxon>
        <taxon>Anthurium</taxon>
    </lineage>
</organism>
<dbReference type="Pfam" id="PF00646">
    <property type="entry name" value="F-box"/>
    <property type="match status" value="1"/>
</dbReference>
<dbReference type="PROSITE" id="PS50181">
    <property type="entry name" value="FBOX"/>
    <property type="match status" value="1"/>
</dbReference>
<dbReference type="InterPro" id="IPR055411">
    <property type="entry name" value="LRR_FXL15/At3g58940/PEG3-like"/>
</dbReference>
<feature type="domain" description="F-box" evidence="1">
    <location>
        <begin position="19"/>
        <end position="55"/>
    </location>
</feature>
<dbReference type="SUPFAM" id="SSF52047">
    <property type="entry name" value="RNI-like"/>
    <property type="match status" value="1"/>
</dbReference>
<dbReference type="SUPFAM" id="SSF81383">
    <property type="entry name" value="F-box domain"/>
    <property type="match status" value="1"/>
</dbReference>
<name>A0A1D1XVR3_9ARAE</name>
<accession>A0A1D1XVR3</accession>
<dbReference type="Gene3D" id="1.20.1280.50">
    <property type="match status" value="1"/>
</dbReference>
<evidence type="ECO:0000313" key="2">
    <source>
        <dbReference type="EMBL" id="JAT46463.1"/>
    </source>
</evidence>
<dbReference type="InterPro" id="IPR053772">
    <property type="entry name" value="At1g61320/At1g61330-like"/>
</dbReference>